<dbReference type="InterPro" id="IPR001830">
    <property type="entry name" value="Glyco_trans_20"/>
</dbReference>
<keyword evidence="3" id="KW-1185">Reference proteome</keyword>
<dbReference type="Gene3D" id="3.40.50.2000">
    <property type="entry name" value="Glycogen Phosphorylase B"/>
    <property type="match status" value="2"/>
</dbReference>
<dbReference type="PANTHER" id="PTHR10788:SF106">
    <property type="entry name" value="BCDNA.GH08860"/>
    <property type="match status" value="1"/>
</dbReference>
<sequence length="458" mass="51562">MSARLIIASNRIALPGAPKPGGLAVALADALAERGGGIWFGWSGEVVERETRGVRLFAEGLVEYAVADLTPEEYEGYYLGYSNRALWPVFHYRVDLAHFDEADFAAYEHVNRRFARLLVQFTRPDDVVWVHDYHLMLMGQEMRASGWDGRMGFFLHIPFPAPEIFSALPQHQRLARGLCSYDLIGFQTNRDTANFRRYLIENAGAVVEDARTLRVFDRSVRIETFSIGIDPDEFAELAESREGRAAAERLGKITENRALVIGVDRMDYSKGLPQRMEAFGRVLDDHVELRGDVSFVQIAPPSREAVDAYQMLREQLDQLAGRINADYADLDWMPIRYLARSYGRGSLAGLYRLARVGLVTPLMDGMNLVAKEFIAAQHPDDPGALVLSEFAGAAEQLPAAILVNPHDIAAMADAIFRALSMPIEERRERWQSLIANVREQDIAWWRRAFLASLDDTQT</sequence>
<evidence type="ECO:0000313" key="3">
    <source>
        <dbReference type="Proteomes" id="UP000549457"/>
    </source>
</evidence>
<dbReference type="PANTHER" id="PTHR10788">
    <property type="entry name" value="TREHALOSE-6-PHOSPHATE SYNTHASE"/>
    <property type="match status" value="1"/>
</dbReference>
<organism evidence="2 3">
    <name type="scientific">Amaricoccus macauensis</name>
    <dbReference type="NCBI Taxonomy" id="57001"/>
    <lineage>
        <taxon>Bacteria</taxon>
        <taxon>Pseudomonadati</taxon>
        <taxon>Pseudomonadota</taxon>
        <taxon>Alphaproteobacteria</taxon>
        <taxon>Rhodobacterales</taxon>
        <taxon>Paracoccaceae</taxon>
        <taxon>Amaricoccus</taxon>
    </lineage>
</organism>
<reference evidence="2 3" key="1">
    <citation type="submission" date="2020-08" db="EMBL/GenBank/DDBJ databases">
        <title>Genomic Encyclopedia of Type Strains, Phase IV (KMG-IV): sequencing the most valuable type-strain genomes for metagenomic binning, comparative biology and taxonomic classification.</title>
        <authorList>
            <person name="Goeker M."/>
        </authorList>
    </citation>
    <scope>NUCLEOTIDE SEQUENCE [LARGE SCALE GENOMIC DNA]</scope>
    <source>
        <strain evidence="2 3">DSM 101730</strain>
    </source>
</reference>
<evidence type="ECO:0000256" key="1">
    <source>
        <dbReference type="ARBA" id="ARBA00008799"/>
    </source>
</evidence>
<name>A0A840SH94_9RHOB</name>
<proteinExistence type="inferred from homology"/>
<accession>A0A840SH94</accession>
<dbReference type="Pfam" id="PF00982">
    <property type="entry name" value="Glyco_transf_20"/>
    <property type="match status" value="1"/>
</dbReference>
<keyword evidence="2" id="KW-0328">Glycosyltransferase</keyword>
<dbReference type="CDD" id="cd03788">
    <property type="entry name" value="GT20_TPS"/>
    <property type="match status" value="1"/>
</dbReference>
<keyword evidence="2" id="KW-0808">Transferase</keyword>
<dbReference type="RefSeq" id="WP_184149120.1">
    <property type="nucleotide sequence ID" value="NZ_JACHFM010000002.1"/>
</dbReference>
<dbReference type="EMBL" id="JACHFM010000002">
    <property type="protein sequence ID" value="MBB5222379.1"/>
    <property type="molecule type" value="Genomic_DNA"/>
</dbReference>
<dbReference type="GO" id="GO:0003825">
    <property type="term" value="F:alpha,alpha-trehalose-phosphate synthase (UDP-forming) activity"/>
    <property type="evidence" value="ECO:0007669"/>
    <property type="project" value="UniProtKB-EC"/>
</dbReference>
<dbReference type="SUPFAM" id="SSF53756">
    <property type="entry name" value="UDP-Glycosyltransferase/glycogen phosphorylase"/>
    <property type="match status" value="1"/>
</dbReference>
<dbReference type="Proteomes" id="UP000549457">
    <property type="component" value="Unassembled WGS sequence"/>
</dbReference>
<dbReference type="EC" id="2.4.1.15" evidence="2"/>
<evidence type="ECO:0000313" key="2">
    <source>
        <dbReference type="EMBL" id="MBB5222379.1"/>
    </source>
</evidence>
<protein>
    <submittedName>
        <fullName evidence="2">Trehalose 6-phosphate synthase</fullName>
        <ecNumber evidence="2">2.4.1.15</ecNumber>
    </submittedName>
</protein>
<comment type="caution">
    <text evidence="2">The sequence shown here is derived from an EMBL/GenBank/DDBJ whole genome shotgun (WGS) entry which is preliminary data.</text>
</comment>
<dbReference type="GO" id="GO:0005992">
    <property type="term" value="P:trehalose biosynthetic process"/>
    <property type="evidence" value="ECO:0007669"/>
    <property type="project" value="InterPro"/>
</dbReference>
<dbReference type="AlphaFoldDB" id="A0A840SH94"/>
<gene>
    <name evidence="2" type="ORF">HNP73_002315</name>
</gene>
<comment type="similarity">
    <text evidence="1">Belongs to the glycosyltransferase 20 family.</text>
</comment>